<dbReference type="Gene3D" id="2.60.40.10">
    <property type="entry name" value="Immunoglobulins"/>
    <property type="match status" value="1"/>
</dbReference>
<feature type="region of interest" description="Disordered" evidence="6">
    <location>
        <begin position="520"/>
        <end position="558"/>
    </location>
</feature>
<evidence type="ECO:0000313" key="10">
    <source>
        <dbReference type="Proteomes" id="UP001595976"/>
    </source>
</evidence>
<evidence type="ECO:0000256" key="7">
    <source>
        <dbReference type="SAM" id="SignalP"/>
    </source>
</evidence>
<name>A0ABW0F793_9HYPH</name>
<comment type="pathway">
    <text evidence="2">Glycan metabolism; osmoregulated periplasmic glucan (OPG) biosynthesis.</text>
</comment>
<comment type="caution">
    <text evidence="9">The sequence shown here is derived from an EMBL/GenBank/DDBJ whole genome shotgun (WGS) entry which is preliminary data.</text>
</comment>
<keyword evidence="10" id="KW-1185">Reference proteome</keyword>
<feature type="domain" description="Glucan biosynthesis periplasmic MdoG C-terminal" evidence="8">
    <location>
        <begin position="47"/>
        <end position="525"/>
    </location>
</feature>
<dbReference type="PIRSF" id="PIRSF006281">
    <property type="entry name" value="MdoG"/>
    <property type="match status" value="1"/>
</dbReference>
<dbReference type="Pfam" id="PF04349">
    <property type="entry name" value="MdoG"/>
    <property type="match status" value="1"/>
</dbReference>
<evidence type="ECO:0000256" key="4">
    <source>
        <dbReference type="ARBA" id="ARBA00015376"/>
    </source>
</evidence>
<feature type="signal peptide" evidence="7">
    <location>
        <begin position="1"/>
        <end position="28"/>
    </location>
</feature>
<dbReference type="EMBL" id="JBHSLI010000004">
    <property type="protein sequence ID" value="MFC5293750.1"/>
    <property type="molecule type" value="Genomic_DNA"/>
</dbReference>
<evidence type="ECO:0000256" key="5">
    <source>
        <dbReference type="ARBA" id="ARBA00022764"/>
    </source>
</evidence>
<dbReference type="InterPro" id="IPR007444">
    <property type="entry name" value="Glucan_biosyn_MdoG_C"/>
</dbReference>
<dbReference type="SUPFAM" id="SSF81296">
    <property type="entry name" value="E set domains"/>
    <property type="match status" value="1"/>
</dbReference>
<feature type="chain" id="PRO_5046674498" description="Glucans biosynthesis protein G" evidence="7">
    <location>
        <begin position="29"/>
        <end position="558"/>
    </location>
</feature>
<sequence>MTMLDRRRVLAGLSAALSLSAAPSILLAQQPQNPNPPPPQTPPQPRFGFEDVQRRAREVAAVAYEPPAALPEPLARLDYDSWRDIRFRPDRALLAQNGSPFRMQMFHPGFLFTRPITVNVVRDGVPTPVPYAANLFDYGKVRFEKPLPVNLGFAGFRLHYPLNDPRVLDELISFIGASYFRVLGREQRYGLSARGIAIGAGTGSEEFPVFREFWVEQPAAAAERIVVNALLDSPSLTGAYRFTIYPEVDTVVEVAATLFPRKPIEKLGLAPLTSMFFTGENDRRFFEDYRPELHDSDGLMIHSGSGEWLWRPLRNPKQQAVSSFGERGPRGFGLMQRDRNFDHYQDLDLAYERRPSYWVEPQGDWGEGVIELIEMPTADESNDNVVALWTPKTPLEPGKEFSFGYRLTAMLDSGDLHPGGRVVNTYQAAPKALGSAEAVAEGARRFIVDFAGGDLDYHLKQPDKVEIVPSITRGKVDRAFLVPNPRIDGFRAFIDVTGEPGQLAEMRAFLKRGNKTLTETWSYPWRAEAKEPPPAPAPAEPASAPAPAPQPSQPPAKE</sequence>
<feature type="compositionally biased region" description="Pro residues" evidence="6">
    <location>
        <begin position="33"/>
        <end position="45"/>
    </location>
</feature>
<dbReference type="SUPFAM" id="SSF74650">
    <property type="entry name" value="Galactose mutarotase-like"/>
    <property type="match status" value="1"/>
</dbReference>
<feature type="region of interest" description="Disordered" evidence="6">
    <location>
        <begin position="28"/>
        <end position="47"/>
    </location>
</feature>
<dbReference type="InterPro" id="IPR013783">
    <property type="entry name" value="Ig-like_fold"/>
</dbReference>
<dbReference type="Proteomes" id="UP001595976">
    <property type="component" value="Unassembled WGS sequence"/>
</dbReference>
<gene>
    <name evidence="9" type="ORF">ACFPK2_12200</name>
</gene>
<dbReference type="InterPro" id="IPR014718">
    <property type="entry name" value="GH-type_carb-bd"/>
</dbReference>
<dbReference type="InterPro" id="IPR014756">
    <property type="entry name" value="Ig_E-set"/>
</dbReference>
<dbReference type="PANTHER" id="PTHR30504:SF4">
    <property type="entry name" value="GLUCANS BIOSYNTHESIS PROTEIN G"/>
    <property type="match status" value="1"/>
</dbReference>
<feature type="compositionally biased region" description="Pro residues" evidence="6">
    <location>
        <begin position="532"/>
        <end position="558"/>
    </location>
</feature>
<dbReference type="PANTHER" id="PTHR30504">
    <property type="entry name" value="GLUCANS BIOSYNTHESIS PROTEIN"/>
    <property type="match status" value="1"/>
</dbReference>
<evidence type="ECO:0000259" key="8">
    <source>
        <dbReference type="Pfam" id="PF04349"/>
    </source>
</evidence>
<evidence type="ECO:0000256" key="3">
    <source>
        <dbReference type="ARBA" id="ARBA00009284"/>
    </source>
</evidence>
<evidence type="ECO:0000256" key="2">
    <source>
        <dbReference type="ARBA" id="ARBA00005001"/>
    </source>
</evidence>
<keyword evidence="7" id="KW-0732">Signal</keyword>
<evidence type="ECO:0000256" key="6">
    <source>
        <dbReference type="SAM" id="MobiDB-lite"/>
    </source>
</evidence>
<dbReference type="RefSeq" id="WP_158446834.1">
    <property type="nucleotide sequence ID" value="NZ_JBHSLI010000004.1"/>
</dbReference>
<accession>A0ABW0F793</accession>
<organism evidence="9 10">
    <name type="scientific">Bosea minatitlanensis</name>
    <dbReference type="NCBI Taxonomy" id="128782"/>
    <lineage>
        <taxon>Bacteria</taxon>
        <taxon>Pseudomonadati</taxon>
        <taxon>Pseudomonadota</taxon>
        <taxon>Alphaproteobacteria</taxon>
        <taxon>Hyphomicrobiales</taxon>
        <taxon>Boseaceae</taxon>
        <taxon>Bosea</taxon>
    </lineage>
</organism>
<reference evidence="10" key="1">
    <citation type="journal article" date="2019" name="Int. J. Syst. Evol. Microbiol.">
        <title>The Global Catalogue of Microorganisms (GCM) 10K type strain sequencing project: providing services to taxonomists for standard genome sequencing and annotation.</title>
        <authorList>
            <consortium name="The Broad Institute Genomics Platform"/>
            <consortium name="The Broad Institute Genome Sequencing Center for Infectious Disease"/>
            <person name="Wu L."/>
            <person name="Ma J."/>
        </authorList>
    </citation>
    <scope>NUCLEOTIDE SEQUENCE [LARGE SCALE GENOMIC DNA]</scope>
    <source>
        <strain evidence="10">CGMCC 1.15643</strain>
    </source>
</reference>
<comment type="subcellular location">
    <subcellularLocation>
        <location evidence="1">Periplasm</location>
    </subcellularLocation>
</comment>
<proteinExistence type="inferred from homology"/>
<evidence type="ECO:0000256" key="1">
    <source>
        <dbReference type="ARBA" id="ARBA00004418"/>
    </source>
</evidence>
<dbReference type="Gene3D" id="2.70.98.10">
    <property type="match status" value="1"/>
</dbReference>
<protein>
    <recommendedName>
        <fullName evidence="4">Glucans biosynthesis protein G</fullName>
    </recommendedName>
</protein>
<dbReference type="InterPro" id="IPR014438">
    <property type="entry name" value="Glucan_biosyn_MdoG/MdoD"/>
</dbReference>
<keyword evidence="5" id="KW-0574">Periplasm</keyword>
<dbReference type="InterPro" id="IPR011013">
    <property type="entry name" value="Gal_mutarotase_sf_dom"/>
</dbReference>
<comment type="similarity">
    <text evidence="3">Belongs to the OpgD/OpgG family.</text>
</comment>
<evidence type="ECO:0000313" key="9">
    <source>
        <dbReference type="EMBL" id="MFC5293750.1"/>
    </source>
</evidence>